<keyword evidence="9 12" id="KW-0472">Membrane</keyword>
<dbReference type="AlphaFoldDB" id="A0A7K6AD99"/>
<keyword evidence="4" id="KW-0716">Sensory transduction</keyword>
<protein>
    <submittedName>
        <fullName evidence="14">O14J1 protein</fullName>
    </submittedName>
</protein>
<evidence type="ECO:0000256" key="5">
    <source>
        <dbReference type="ARBA" id="ARBA00022692"/>
    </source>
</evidence>
<evidence type="ECO:0000256" key="8">
    <source>
        <dbReference type="ARBA" id="ARBA00023040"/>
    </source>
</evidence>
<evidence type="ECO:0000256" key="4">
    <source>
        <dbReference type="ARBA" id="ARBA00022606"/>
    </source>
</evidence>
<evidence type="ECO:0000259" key="13">
    <source>
        <dbReference type="PROSITE" id="PS50262"/>
    </source>
</evidence>
<keyword evidence="8" id="KW-0297">G-protein coupled receptor</keyword>
<feature type="transmembrane region" description="Helical" evidence="12">
    <location>
        <begin position="130"/>
        <end position="152"/>
    </location>
</feature>
<feature type="non-terminal residue" evidence="14">
    <location>
        <position position="298"/>
    </location>
</feature>
<dbReference type="OrthoDB" id="9212866at2759"/>
<dbReference type="Pfam" id="PF13853">
    <property type="entry name" value="7tm_4"/>
    <property type="match status" value="1"/>
</dbReference>
<dbReference type="GO" id="GO:0005886">
    <property type="term" value="C:plasma membrane"/>
    <property type="evidence" value="ECO:0007669"/>
    <property type="project" value="UniProtKB-SubCell"/>
</dbReference>
<dbReference type="InterPro" id="IPR017452">
    <property type="entry name" value="GPCR_Rhodpsn_7TM"/>
</dbReference>
<accession>A0A7K6AD99</accession>
<evidence type="ECO:0000256" key="1">
    <source>
        <dbReference type="ARBA" id="ARBA00002936"/>
    </source>
</evidence>
<dbReference type="InterPro" id="IPR000725">
    <property type="entry name" value="Olfact_rcpt"/>
</dbReference>
<dbReference type="PRINTS" id="PR00245">
    <property type="entry name" value="OLFACTORYR"/>
</dbReference>
<dbReference type="PROSITE" id="PS50262">
    <property type="entry name" value="G_PROTEIN_RECEP_F1_2"/>
    <property type="match status" value="1"/>
</dbReference>
<dbReference type="GO" id="GO:0004984">
    <property type="term" value="F:olfactory receptor activity"/>
    <property type="evidence" value="ECO:0007669"/>
    <property type="project" value="InterPro"/>
</dbReference>
<evidence type="ECO:0000313" key="14">
    <source>
        <dbReference type="EMBL" id="NWU87934.1"/>
    </source>
</evidence>
<dbReference type="PANTHER" id="PTHR26452">
    <property type="entry name" value="OLFACTORY RECEPTOR"/>
    <property type="match status" value="1"/>
</dbReference>
<dbReference type="PRINTS" id="PR00237">
    <property type="entry name" value="GPCRRHODOPSN"/>
</dbReference>
<dbReference type="Proteomes" id="UP000550309">
    <property type="component" value="Unassembled WGS sequence"/>
</dbReference>
<keyword evidence="6" id="KW-0552">Olfaction</keyword>
<keyword evidence="15" id="KW-1185">Reference proteome</keyword>
<keyword evidence="11" id="KW-0807">Transducer</keyword>
<evidence type="ECO:0000256" key="2">
    <source>
        <dbReference type="ARBA" id="ARBA00004651"/>
    </source>
</evidence>
<evidence type="ECO:0000256" key="7">
    <source>
        <dbReference type="ARBA" id="ARBA00022989"/>
    </source>
</evidence>
<gene>
    <name evidence="14" type="primary">Or14j1_2</name>
    <name evidence="14" type="ORF">ONYCOR_R05789</name>
</gene>
<dbReference type="Gene3D" id="1.20.1070.10">
    <property type="entry name" value="Rhodopsin 7-helix transmembrane proteins"/>
    <property type="match status" value="1"/>
</dbReference>
<keyword evidence="3" id="KW-1003">Cell membrane</keyword>
<reference evidence="14 15" key="1">
    <citation type="submission" date="2019-09" db="EMBL/GenBank/DDBJ databases">
        <title>Bird 10,000 Genomes (B10K) Project - Family phase.</title>
        <authorList>
            <person name="Zhang G."/>
        </authorList>
    </citation>
    <scope>NUCLEOTIDE SEQUENCE [LARGE SCALE GENOMIC DNA]</scope>
    <source>
        <strain evidence="14">B10K-DU-028-75</strain>
        <tissue evidence="14">Mixed tissue sample</tissue>
    </source>
</reference>
<dbReference type="InterPro" id="IPR000276">
    <property type="entry name" value="GPCR_Rhodpsn"/>
</dbReference>
<feature type="non-terminal residue" evidence="14">
    <location>
        <position position="1"/>
    </location>
</feature>
<organism evidence="14 15">
    <name type="scientific">Onychorhynchus coronatus</name>
    <name type="common">Royal flycatcher</name>
    <dbReference type="NCBI Taxonomy" id="360224"/>
    <lineage>
        <taxon>Eukaryota</taxon>
        <taxon>Metazoa</taxon>
        <taxon>Chordata</taxon>
        <taxon>Craniata</taxon>
        <taxon>Vertebrata</taxon>
        <taxon>Euteleostomi</taxon>
        <taxon>Archelosauria</taxon>
        <taxon>Archosauria</taxon>
        <taxon>Dinosauria</taxon>
        <taxon>Saurischia</taxon>
        <taxon>Theropoda</taxon>
        <taxon>Coelurosauria</taxon>
        <taxon>Aves</taxon>
        <taxon>Neognathae</taxon>
        <taxon>Neoaves</taxon>
        <taxon>Telluraves</taxon>
        <taxon>Australaves</taxon>
        <taxon>Passeriformes</taxon>
        <taxon>Tyrannidae</taxon>
        <taxon>Onychorhynchus</taxon>
    </lineage>
</organism>
<evidence type="ECO:0000256" key="12">
    <source>
        <dbReference type="SAM" id="Phobius"/>
    </source>
</evidence>
<comment type="subcellular location">
    <subcellularLocation>
        <location evidence="2">Cell membrane</location>
        <topology evidence="2">Multi-pass membrane protein</topology>
    </subcellularLocation>
</comment>
<sequence length="298" mass="32705">MPNSSSMAQFLLLALADRRELQLLHLWLFLVISLAALLGNGLILSAVACDHHLHTPRDFFLLHLSLTDLGCICTTVPKAMHNSLWGTRHISYLGCTAQVFLPFFFLGTEFSLLAVMTYDCKALHCGRTLLGSRACAHMAAAAWATGFLRAVLLPANTFSLPLCQGNALGQFFSEVPHILKLSCSHSSLREHGLMVCSCLSLGCCVLIVFSHVQIFRALMRIPSEQGRHKAFSTCLPHLDMVSLFLSTATFAYLKPSSISSPYLDLVVSVLYSVVPPALNPLIYSLVRNICNKILKTAK</sequence>
<evidence type="ECO:0000256" key="9">
    <source>
        <dbReference type="ARBA" id="ARBA00023136"/>
    </source>
</evidence>
<evidence type="ECO:0000256" key="10">
    <source>
        <dbReference type="ARBA" id="ARBA00023170"/>
    </source>
</evidence>
<evidence type="ECO:0000256" key="3">
    <source>
        <dbReference type="ARBA" id="ARBA00022475"/>
    </source>
</evidence>
<feature type="transmembrane region" description="Helical" evidence="12">
    <location>
        <begin position="191"/>
        <end position="209"/>
    </location>
</feature>
<keyword evidence="7 12" id="KW-1133">Transmembrane helix</keyword>
<keyword evidence="5 12" id="KW-0812">Transmembrane</keyword>
<proteinExistence type="predicted"/>
<dbReference type="FunFam" id="1.20.1070.10:FF:000037">
    <property type="entry name" value="Olfactory receptor"/>
    <property type="match status" value="1"/>
</dbReference>
<keyword evidence="10" id="KW-0675">Receptor</keyword>
<name>A0A7K6AD99_ONYCO</name>
<comment type="caution">
    <text evidence="14">The sequence shown here is derived from an EMBL/GenBank/DDBJ whole genome shotgun (WGS) entry which is preliminary data.</text>
</comment>
<dbReference type="EMBL" id="VZRK01001032">
    <property type="protein sequence ID" value="NWU87934.1"/>
    <property type="molecule type" value="Genomic_DNA"/>
</dbReference>
<feature type="transmembrane region" description="Helical" evidence="12">
    <location>
        <begin position="265"/>
        <end position="286"/>
    </location>
</feature>
<comment type="function">
    <text evidence="1">Odorant receptor.</text>
</comment>
<feature type="transmembrane region" description="Helical" evidence="12">
    <location>
        <begin position="99"/>
        <end position="118"/>
    </location>
</feature>
<feature type="transmembrane region" description="Helical" evidence="12">
    <location>
        <begin position="26"/>
        <end position="47"/>
    </location>
</feature>
<dbReference type="GO" id="GO:0004930">
    <property type="term" value="F:G protein-coupled receptor activity"/>
    <property type="evidence" value="ECO:0007669"/>
    <property type="project" value="UniProtKB-KW"/>
</dbReference>
<evidence type="ECO:0000313" key="15">
    <source>
        <dbReference type="Proteomes" id="UP000550309"/>
    </source>
</evidence>
<dbReference type="SUPFAM" id="SSF81321">
    <property type="entry name" value="Family A G protein-coupled receptor-like"/>
    <property type="match status" value="1"/>
</dbReference>
<feature type="domain" description="G-protein coupled receptors family 1 profile" evidence="13">
    <location>
        <begin position="39"/>
        <end position="283"/>
    </location>
</feature>
<evidence type="ECO:0000256" key="11">
    <source>
        <dbReference type="ARBA" id="ARBA00023224"/>
    </source>
</evidence>
<feature type="transmembrane region" description="Helical" evidence="12">
    <location>
        <begin position="230"/>
        <end position="253"/>
    </location>
</feature>
<evidence type="ECO:0000256" key="6">
    <source>
        <dbReference type="ARBA" id="ARBA00022725"/>
    </source>
</evidence>
<dbReference type="InterPro" id="IPR050516">
    <property type="entry name" value="Olfactory_GPCR"/>
</dbReference>